<dbReference type="PANTHER" id="PTHR31299">
    <property type="entry name" value="ESTERASE, PUTATIVE (AFU_ORTHOLOGUE AFUA_1G05850)-RELATED"/>
    <property type="match status" value="1"/>
</dbReference>
<organism evidence="2 3">
    <name type="scientific">Cymbomonas tetramitiformis</name>
    <dbReference type="NCBI Taxonomy" id="36881"/>
    <lineage>
        <taxon>Eukaryota</taxon>
        <taxon>Viridiplantae</taxon>
        <taxon>Chlorophyta</taxon>
        <taxon>Pyramimonadophyceae</taxon>
        <taxon>Pyramimonadales</taxon>
        <taxon>Pyramimonadaceae</taxon>
        <taxon>Cymbomonas</taxon>
    </lineage>
</organism>
<feature type="region of interest" description="Disordered" evidence="1">
    <location>
        <begin position="334"/>
        <end position="370"/>
    </location>
</feature>
<gene>
    <name evidence="2" type="ORF">CYMTET_23181</name>
</gene>
<dbReference type="Proteomes" id="UP001190700">
    <property type="component" value="Unassembled WGS sequence"/>
</dbReference>
<keyword evidence="3" id="KW-1185">Reference proteome</keyword>
<dbReference type="EMBL" id="LGRX02011902">
    <property type="protein sequence ID" value="KAK3268311.1"/>
    <property type="molecule type" value="Genomic_DNA"/>
</dbReference>
<evidence type="ECO:0000313" key="3">
    <source>
        <dbReference type="Proteomes" id="UP001190700"/>
    </source>
</evidence>
<dbReference type="SUPFAM" id="SSF159501">
    <property type="entry name" value="EreA/ChaN-like"/>
    <property type="match status" value="1"/>
</dbReference>
<sequence>MILGLDIYSLFSSAKAVISYLRALDPLAASFAKDRYAELEKFGPEAERYSNAYYEQLVESQATNVSVTLSELLAKEPVYSIHPLDGDEFFSASENAHIVQSAEAYYRKSILGGSAVTWNLRDKSMYDTFAHTLDFLKRKRGKAAKAIVWAHNSHLGDARATEKHERQSGREINIGQLIREHLGEEKTFIIGFSTDTGTVRAATGWGRKGRKMDLVPSIQNSYGNVMHRVTQLTGFPAFGVSLTECRKSSAVKGGASVDVGGDSVDARENADPAVAARIALTEPRLERFIGVLYIWQTERPSHYQRCCLARQFDYVIHVDVTSAVVPLDIQLTPTSASSNISSPPPRPGTLDYSKWDDINSDDEDSDDDNV</sequence>
<protein>
    <recommendedName>
        <fullName evidence="4">Erythromycin esterase</fullName>
    </recommendedName>
</protein>
<dbReference type="InterPro" id="IPR007815">
    <property type="entry name" value="Emycin_Estase"/>
</dbReference>
<dbReference type="GO" id="GO:0046677">
    <property type="term" value="P:response to antibiotic"/>
    <property type="evidence" value="ECO:0007669"/>
    <property type="project" value="InterPro"/>
</dbReference>
<feature type="compositionally biased region" description="Acidic residues" evidence="1">
    <location>
        <begin position="358"/>
        <end position="370"/>
    </location>
</feature>
<dbReference type="Gene3D" id="3.40.1660.10">
    <property type="entry name" value="EreA-like (biosynthetic domain)"/>
    <property type="match status" value="1"/>
</dbReference>
<comment type="caution">
    <text evidence="2">The sequence shown here is derived from an EMBL/GenBank/DDBJ whole genome shotgun (WGS) entry which is preliminary data.</text>
</comment>
<proteinExistence type="predicted"/>
<evidence type="ECO:0000256" key="1">
    <source>
        <dbReference type="SAM" id="MobiDB-lite"/>
    </source>
</evidence>
<reference evidence="2 3" key="1">
    <citation type="journal article" date="2015" name="Genome Biol. Evol.">
        <title>Comparative Genomics of a Bacterivorous Green Alga Reveals Evolutionary Causalities and Consequences of Phago-Mixotrophic Mode of Nutrition.</title>
        <authorList>
            <person name="Burns J.A."/>
            <person name="Paasch A."/>
            <person name="Narechania A."/>
            <person name="Kim E."/>
        </authorList>
    </citation>
    <scope>NUCLEOTIDE SEQUENCE [LARGE SCALE GENOMIC DNA]</scope>
    <source>
        <strain evidence="2 3">PLY_AMNH</strain>
    </source>
</reference>
<dbReference type="InterPro" id="IPR052036">
    <property type="entry name" value="Hydrolase/PRTase-associated"/>
</dbReference>
<name>A0AAE0FZW6_9CHLO</name>
<accession>A0AAE0FZW6</accession>
<dbReference type="PANTHER" id="PTHR31299:SF0">
    <property type="entry name" value="ESTERASE, PUTATIVE (AFU_ORTHOLOGUE AFUA_1G05850)-RELATED"/>
    <property type="match status" value="1"/>
</dbReference>
<evidence type="ECO:0000313" key="2">
    <source>
        <dbReference type="EMBL" id="KAK3268311.1"/>
    </source>
</evidence>
<dbReference type="CDD" id="cd14728">
    <property type="entry name" value="Ere-like"/>
    <property type="match status" value="1"/>
</dbReference>
<dbReference type="AlphaFoldDB" id="A0AAE0FZW6"/>
<evidence type="ECO:0008006" key="4">
    <source>
        <dbReference type="Google" id="ProtNLM"/>
    </source>
</evidence>
<dbReference type="Pfam" id="PF05139">
    <property type="entry name" value="Erythro_esteras"/>
    <property type="match status" value="1"/>
</dbReference>